<protein>
    <recommendedName>
        <fullName evidence="4">DUF4283 domain-containing protein</fullName>
    </recommendedName>
</protein>
<evidence type="ECO:0000313" key="3">
    <source>
        <dbReference type="Proteomes" id="UP000626092"/>
    </source>
</evidence>
<evidence type="ECO:0000256" key="1">
    <source>
        <dbReference type="SAM" id="MobiDB-lite"/>
    </source>
</evidence>
<dbReference type="PANTHER" id="PTHR34427:SF5">
    <property type="entry name" value="DUF4283 DOMAIN-CONTAINING PROTEIN"/>
    <property type="match status" value="1"/>
</dbReference>
<proteinExistence type="predicted"/>
<reference evidence="2" key="1">
    <citation type="submission" date="2019-11" db="EMBL/GenBank/DDBJ databases">
        <authorList>
            <person name="Liu Y."/>
            <person name="Hou J."/>
            <person name="Li T.-Q."/>
            <person name="Guan C.-H."/>
            <person name="Wu X."/>
            <person name="Wu H.-Z."/>
            <person name="Ling F."/>
            <person name="Zhang R."/>
            <person name="Shi X.-G."/>
            <person name="Ren J.-P."/>
            <person name="Chen E.-F."/>
            <person name="Sun J.-M."/>
        </authorList>
    </citation>
    <scope>NUCLEOTIDE SEQUENCE</scope>
    <source>
        <strain evidence="2">Adult_tree_wgs_1</strain>
        <tissue evidence="2">Leaves</tissue>
    </source>
</reference>
<dbReference type="PANTHER" id="PTHR34427">
    <property type="entry name" value="DUF4283 DOMAIN PROTEIN"/>
    <property type="match status" value="1"/>
</dbReference>
<evidence type="ECO:0008006" key="4">
    <source>
        <dbReference type="Google" id="ProtNLM"/>
    </source>
</evidence>
<dbReference type="Proteomes" id="UP000626092">
    <property type="component" value="Unassembled WGS sequence"/>
</dbReference>
<feature type="compositionally biased region" description="Polar residues" evidence="1">
    <location>
        <begin position="147"/>
        <end position="161"/>
    </location>
</feature>
<evidence type="ECO:0000313" key="2">
    <source>
        <dbReference type="EMBL" id="KAF7139075.1"/>
    </source>
</evidence>
<name>A0A834GRE2_RHOSS</name>
<organism evidence="2 3">
    <name type="scientific">Rhododendron simsii</name>
    <name type="common">Sims's rhododendron</name>
    <dbReference type="NCBI Taxonomy" id="118357"/>
    <lineage>
        <taxon>Eukaryota</taxon>
        <taxon>Viridiplantae</taxon>
        <taxon>Streptophyta</taxon>
        <taxon>Embryophyta</taxon>
        <taxon>Tracheophyta</taxon>
        <taxon>Spermatophyta</taxon>
        <taxon>Magnoliopsida</taxon>
        <taxon>eudicotyledons</taxon>
        <taxon>Gunneridae</taxon>
        <taxon>Pentapetalae</taxon>
        <taxon>asterids</taxon>
        <taxon>Ericales</taxon>
        <taxon>Ericaceae</taxon>
        <taxon>Ericoideae</taxon>
        <taxon>Rhodoreae</taxon>
        <taxon>Rhododendron</taxon>
    </lineage>
</organism>
<accession>A0A834GRE2</accession>
<dbReference type="AlphaFoldDB" id="A0A834GRE2"/>
<keyword evidence="3" id="KW-1185">Reference proteome</keyword>
<gene>
    <name evidence="2" type="ORF">RHSIM_Rhsim07G0052100</name>
</gene>
<feature type="region of interest" description="Disordered" evidence="1">
    <location>
        <begin position="36"/>
        <end position="58"/>
    </location>
</feature>
<sequence>MLFNFQAVQSTNGNWIWGKELVVNLAKFLKKQDRYPDRSYSNYNQENPKDGEVVKNQGRYKNQRPNQFYNRYNQETLEDGGVFRNQGRVNNQHPNFSPLANGSNSTANGKQLAVYQKKSRIQFNNPHLKKAEERGKEVWRRKGVPESSKQGANTGMANQANEGKDEGKILNVQAVGNGWLNRSAVGKMRRIISAQDLEAVFKKGKAGSVQIKPMGGRYVIISFLSIDQRDEILKEEWLELWFEEVKPWNGDSAKDERFVWLACYGMPLNAWNVPTFRAIGSRWGCFIEVDSNTLEESIIR</sequence>
<dbReference type="OrthoDB" id="1740249at2759"/>
<comment type="caution">
    <text evidence="2">The sequence shown here is derived from an EMBL/GenBank/DDBJ whole genome shotgun (WGS) entry which is preliminary data.</text>
</comment>
<feature type="compositionally biased region" description="Basic and acidic residues" evidence="1">
    <location>
        <begin position="130"/>
        <end position="144"/>
    </location>
</feature>
<dbReference type="EMBL" id="WJXA01000007">
    <property type="protein sequence ID" value="KAF7139075.1"/>
    <property type="molecule type" value="Genomic_DNA"/>
</dbReference>
<feature type="region of interest" description="Disordered" evidence="1">
    <location>
        <begin position="130"/>
        <end position="165"/>
    </location>
</feature>